<sequence>MILHEGISEEFLDEFFSHVEDDVLNRRESYKVEFKETFEWNDKKVKSKYLRTMASFANNNGGLLIFGVSDSPRTIVGVRNFESIDDADISNGINDNFNQQIKFTRRTYETSGKTLGIIQIFESAYKPVVCIKDSHSMKENDVYYRYNSKSAKIGAGELRQIIDERVKSEREKWITLLNNIAEVGIDKVGFMNLDDGEIQFTGNKVLIDEELLSELKIVDEYSLEKGGAPALKLKGEIDSSAQIIKQPYVIQTEDIFKAFLNLTDIADPIQFIKTIVYGRTDTFPIWFLISKLGSTKKAVKKRLDQLRSHTIGYKMMLQRVEEDNTARKYKGKYSLTTGSRAHLRSDVLEKFYNKQEINYYDEEEARTLLEALSNINPNNIEFEQVQESLVNIFNKTYPFKKSAYNYLFRYTLTLIDYLYFSERVK</sequence>
<gene>
    <name evidence="2" type="ORF">N780_07625</name>
</gene>
<dbReference type="Proteomes" id="UP000030153">
    <property type="component" value="Unassembled WGS sequence"/>
</dbReference>
<comment type="caution">
    <text evidence="2">The sequence shown here is derived from an EMBL/GenBank/DDBJ whole genome shotgun (WGS) entry which is preliminary data.</text>
</comment>
<evidence type="ECO:0000313" key="3">
    <source>
        <dbReference type="Proteomes" id="UP000030153"/>
    </source>
</evidence>
<dbReference type="STRING" id="1385513.N780_07625"/>
<reference evidence="2 3" key="1">
    <citation type="submission" date="2013-08" db="EMBL/GenBank/DDBJ databases">
        <title>Genome of Pontibacillus chungwhensis.</title>
        <authorList>
            <person name="Wang Q."/>
            <person name="Wang G."/>
        </authorList>
    </citation>
    <scope>NUCLEOTIDE SEQUENCE [LARGE SCALE GENOMIC DNA]</scope>
    <source>
        <strain evidence="2 3">BH030062</strain>
    </source>
</reference>
<name>A0A0A2UNY7_9BACI</name>
<proteinExistence type="predicted"/>
<dbReference type="RefSeq" id="WP_036786990.1">
    <property type="nucleotide sequence ID" value="NZ_AVBG01000018.1"/>
</dbReference>
<evidence type="ECO:0000259" key="1">
    <source>
        <dbReference type="Pfam" id="PF04326"/>
    </source>
</evidence>
<feature type="domain" description="Schlafen AlbA-2" evidence="1">
    <location>
        <begin position="28"/>
        <end position="152"/>
    </location>
</feature>
<dbReference type="PANTHER" id="PTHR30595:SF6">
    <property type="entry name" value="SCHLAFEN ALBA-2 DOMAIN-CONTAINING PROTEIN"/>
    <property type="match status" value="1"/>
</dbReference>
<dbReference type="InterPro" id="IPR038461">
    <property type="entry name" value="Schlafen_AlbA_2_dom_sf"/>
</dbReference>
<evidence type="ECO:0000313" key="2">
    <source>
        <dbReference type="EMBL" id="KGP89987.1"/>
    </source>
</evidence>
<keyword evidence="3" id="KW-1185">Reference proteome</keyword>
<dbReference type="eggNOG" id="COG2865">
    <property type="taxonomic scope" value="Bacteria"/>
</dbReference>
<dbReference type="AlphaFoldDB" id="A0A0A2UNY7"/>
<dbReference type="Gene3D" id="3.30.950.30">
    <property type="entry name" value="Schlafen, AAA domain"/>
    <property type="match status" value="1"/>
</dbReference>
<accession>A0A0A2UNY7</accession>
<dbReference type="InterPro" id="IPR007421">
    <property type="entry name" value="Schlafen_AlbA_2_dom"/>
</dbReference>
<dbReference type="Pfam" id="PF04326">
    <property type="entry name" value="SLFN_AlbA_2"/>
    <property type="match status" value="1"/>
</dbReference>
<organism evidence="2 3">
    <name type="scientific">Pontibacillus chungwhensis BH030062</name>
    <dbReference type="NCBI Taxonomy" id="1385513"/>
    <lineage>
        <taxon>Bacteria</taxon>
        <taxon>Bacillati</taxon>
        <taxon>Bacillota</taxon>
        <taxon>Bacilli</taxon>
        <taxon>Bacillales</taxon>
        <taxon>Bacillaceae</taxon>
        <taxon>Pontibacillus</taxon>
    </lineage>
</organism>
<protein>
    <recommendedName>
        <fullName evidence="1">Schlafen AlbA-2 domain-containing protein</fullName>
    </recommendedName>
</protein>
<dbReference type="PANTHER" id="PTHR30595">
    <property type="entry name" value="GLPR-RELATED TRANSCRIPTIONAL REPRESSOR"/>
    <property type="match status" value="1"/>
</dbReference>
<dbReference type="EMBL" id="AVBG01000018">
    <property type="protein sequence ID" value="KGP89987.1"/>
    <property type="molecule type" value="Genomic_DNA"/>
</dbReference>